<evidence type="ECO:0000256" key="1">
    <source>
        <dbReference type="ARBA" id="ARBA00008455"/>
    </source>
</evidence>
<dbReference type="EMBL" id="LRBS01000043">
    <property type="protein sequence ID" value="OII77249.1"/>
    <property type="molecule type" value="Genomic_DNA"/>
</dbReference>
<dbReference type="InterPro" id="IPR000668">
    <property type="entry name" value="Peptidase_C1A_C"/>
</dbReference>
<name>A0A1J4MSM3_9CRYT</name>
<dbReference type="GeneID" id="92366143"/>
<dbReference type="SUPFAM" id="SSF54001">
    <property type="entry name" value="Cysteine proteinases"/>
    <property type="match status" value="1"/>
</dbReference>
<keyword evidence="5" id="KW-0378">Hydrolase</keyword>
<dbReference type="Proteomes" id="UP000186804">
    <property type="component" value="Unassembled WGS sequence"/>
</dbReference>
<dbReference type="InterPro" id="IPR038765">
    <property type="entry name" value="Papain-like_cys_pep_sf"/>
</dbReference>
<keyword evidence="2" id="KW-0865">Zymogen</keyword>
<accession>A0A1J4MSM3</accession>
<reference evidence="5 6" key="1">
    <citation type="submission" date="2016-10" db="EMBL/GenBank/DDBJ databases">
        <title>Reductive evolution of mitochondrial metabolism and differential evolution of invasion-related proteins in Cryptosporidium.</title>
        <authorList>
            <person name="Liu S."/>
            <person name="Roellig D.M."/>
            <person name="Guo Y."/>
            <person name="Li N."/>
            <person name="Frace M.A."/>
            <person name="Tang K."/>
            <person name="Zhang L."/>
            <person name="Feng Y."/>
            <person name="Xiao L."/>
        </authorList>
    </citation>
    <scope>NUCLEOTIDE SEQUENCE [LARGE SCALE GENOMIC DNA]</scope>
    <source>
        <strain evidence="5">30847</strain>
    </source>
</reference>
<evidence type="ECO:0000256" key="3">
    <source>
        <dbReference type="ARBA" id="ARBA00023180"/>
    </source>
</evidence>
<dbReference type="Gene3D" id="3.90.70.10">
    <property type="entry name" value="Cysteine proteinases"/>
    <property type="match status" value="1"/>
</dbReference>
<dbReference type="SMART" id="SM00645">
    <property type="entry name" value="Pept_C1"/>
    <property type="match status" value="1"/>
</dbReference>
<dbReference type="InterPro" id="IPR013128">
    <property type="entry name" value="Peptidase_C1A"/>
</dbReference>
<dbReference type="InterPro" id="IPR039417">
    <property type="entry name" value="Peptidase_C1A_papain-like"/>
</dbReference>
<feature type="domain" description="Peptidase C1A papain C-terminal" evidence="4">
    <location>
        <begin position="395"/>
        <end position="624"/>
    </location>
</feature>
<organism evidence="5 6">
    <name type="scientific">Cryptosporidium andersoni</name>
    <dbReference type="NCBI Taxonomy" id="117008"/>
    <lineage>
        <taxon>Eukaryota</taxon>
        <taxon>Sar</taxon>
        <taxon>Alveolata</taxon>
        <taxon>Apicomplexa</taxon>
        <taxon>Conoidasida</taxon>
        <taxon>Coccidia</taxon>
        <taxon>Eucoccidiorida</taxon>
        <taxon>Eimeriorina</taxon>
        <taxon>Cryptosporidiidae</taxon>
        <taxon>Cryptosporidium</taxon>
    </lineage>
</organism>
<dbReference type="OrthoDB" id="190265at2759"/>
<protein>
    <submittedName>
        <fullName evidence="5">Papain family cysteine protease</fullName>
    </submittedName>
</protein>
<dbReference type="VEuPathDB" id="CryptoDB:cand_019590"/>
<proteinExistence type="inferred from homology"/>
<dbReference type="CDD" id="cd02248">
    <property type="entry name" value="Peptidase_C1A"/>
    <property type="match status" value="1"/>
</dbReference>
<comment type="similarity">
    <text evidence="1">Belongs to the peptidase C1 family.</text>
</comment>
<dbReference type="RefSeq" id="XP_067069095.1">
    <property type="nucleotide sequence ID" value="XM_067212189.1"/>
</dbReference>
<comment type="caution">
    <text evidence="5">The sequence shown here is derived from an EMBL/GenBank/DDBJ whole genome shotgun (WGS) entry which is preliminary data.</text>
</comment>
<sequence>MTLINKVIIVFLTIIWGTLRNSGSLRYDYLKYLVFIDFSHPRNHTANITNMTNTTDIKSITNVHSDIKNTTNIKNTTSTRDIKNIINIHPDIKNITNTTDIKNITNTHSDKMSKNKISNLYKYISEILNNRNITYGSLTTNCLKVFPSLIPIFKKVAFMYHFETLSNNIYKEILSRNILSPNTKIIPSDLISLTLILNDEINSTVDVFNITTGISNLNMFPYSRTYNLTNVLASFSEDSSSLILEMESLKDLVPKLLFGNHTSVILRPFDCLCNIISDTQSGLNLPQVSLNKCLEVIESINNLRESNNSTSFDLTPASLGTFKSKLSIPDEYMSESKSSEWRNSKVIGQTSNINSADLPIPLDGTIQKKKTLYTTVRLGRELLMEQLSATLLHKEQTYYDSRDIATGYSCVYTPYNQGECGGCYAFVAVSTMNTATCVQTGLLIASLSPQQIIDCSDQYGNEGCNGGFYANSWSYALSSNSSPNSICSWDNYPYDDNVGTCIASQCTGCETVGSYEIFSSYSINGTDGWDFVTSMLPRYGVIAVSVNSQLSGFHEYSGGIYKAPKCSSIEELDHAVLLIGYGINQQGEKYYVMQNSWGITWGIEGFMNVSADSCDMFWLPGIINQFPYDSVNTCPGNPALLIGPNYAAPIIINTSNAISQKPKISILTIILASIFYWILH</sequence>
<dbReference type="InterPro" id="IPR025660">
    <property type="entry name" value="Pept_his_AS"/>
</dbReference>
<evidence type="ECO:0000256" key="2">
    <source>
        <dbReference type="ARBA" id="ARBA00023145"/>
    </source>
</evidence>
<evidence type="ECO:0000259" key="4">
    <source>
        <dbReference type="SMART" id="SM00645"/>
    </source>
</evidence>
<keyword evidence="5" id="KW-0645">Protease</keyword>
<dbReference type="PROSITE" id="PS00639">
    <property type="entry name" value="THIOL_PROTEASE_HIS"/>
    <property type="match status" value="1"/>
</dbReference>
<dbReference type="GO" id="GO:0008234">
    <property type="term" value="F:cysteine-type peptidase activity"/>
    <property type="evidence" value="ECO:0007669"/>
    <property type="project" value="InterPro"/>
</dbReference>
<dbReference type="PANTHER" id="PTHR12411">
    <property type="entry name" value="CYSTEINE PROTEASE FAMILY C1-RELATED"/>
    <property type="match status" value="1"/>
</dbReference>
<gene>
    <name evidence="5" type="ORF">cand_019590</name>
</gene>
<keyword evidence="6" id="KW-1185">Reference proteome</keyword>
<evidence type="ECO:0000313" key="5">
    <source>
        <dbReference type="EMBL" id="OII77249.1"/>
    </source>
</evidence>
<dbReference type="AlphaFoldDB" id="A0A1J4MSM3"/>
<evidence type="ECO:0000313" key="6">
    <source>
        <dbReference type="Proteomes" id="UP000186804"/>
    </source>
</evidence>
<dbReference type="Pfam" id="PF00112">
    <property type="entry name" value="Peptidase_C1"/>
    <property type="match status" value="1"/>
</dbReference>
<keyword evidence="3" id="KW-0325">Glycoprotein</keyword>
<dbReference type="GO" id="GO:0006508">
    <property type="term" value="P:proteolysis"/>
    <property type="evidence" value="ECO:0007669"/>
    <property type="project" value="UniProtKB-KW"/>
</dbReference>